<feature type="compositionally biased region" description="Pro residues" evidence="1">
    <location>
        <begin position="1"/>
        <end position="11"/>
    </location>
</feature>
<dbReference type="Pfam" id="PF01522">
    <property type="entry name" value="Polysacc_deac_1"/>
    <property type="match status" value="1"/>
</dbReference>
<dbReference type="InterPro" id="IPR050248">
    <property type="entry name" value="Polysacc_deacetylase_ArnD"/>
</dbReference>
<dbReference type="EMBL" id="RKQG01000001">
    <property type="protein sequence ID" value="RPE36314.1"/>
    <property type="molecule type" value="Genomic_DNA"/>
</dbReference>
<name>A0A3N4SIH5_9ACTN</name>
<feature type="region of interest" description="Disordered" evidence="1">
    <location>
        <begin position="1"/>
        <end position="44"/>
    </location>
</feature>
<organism evidence="3 4">
    <name type="scientific">Kitasatospora cineracea</name>
    <dbReference type="NCBI Taxonomy" id="88074"/>
    <lineage>
        <taxon>Bacteria</taxon>
        <taxon>Bacillati</taxon>
        <taxon>Actinomycetota</taxon>
        <taxon>Actinomycetes</taxon>
        <taxon>Kitasatosporales</taxon>
        <taxon>Streptomycetaceae</taxon>
        <taxon>Kitasatospora</taxon>
    </lineage>
</organism>
<evidence type="ECO:0000313" key="3">
    <source>
        <dbReference type="EMBL" id="RPE36314.1"/>
    </source>
</evidence>
<dbReference type="GO" id="GO:0005975">
    <property type="term" value="P:carbohydrate metabolic process"/>
    <property type="evidence" value="ECO:0007669"/>
    <property type="project" value="InterPro"/>
</dbReference>
<dbReference type="InterPro" id="IPR011330">
    <property type="entry name" value="Glyco_hydro/deAcase_b/a-brl"/>
</dbReference>
<sequence length="379" mass="39900">MPTPSATPPGSTPSTPGTPGSSPAPDARARRIRRSGPGRHHRRGLAALTALATLTVGCSALRTQDPDPARASAPAAPPAAAGTPAVQAAQGQAAPAQGAQLAQAQAAQAAQAALAAMPAARPQAAAGQELNGRLAAAEQQAGVQQVLAAARRWGLAALPLRAPAPPAVKPELADGPGVKRLPGLPPVVYRVPTSDKVVFLTVDDGAEKDPQFAAMAAELGVPMSAFLSDYLARSDYGYFRGLQAHGVTLNNHTLTHPDLRRLGPDALRHEICDQQDHLQQESGTRPRLFRPPYGEYTEAALRTAASCGVTAFPLWNEEAFPDHLEWRYADQVFHPGDIVLTHFRALSGDWKGTMPDMLRRVVDAATAQGFAVARLEDYL</sequence>
<dbReference type="PANTHER" id="PTHR10587:SF134">
    <property type="entry name" value="SECRETED PROTEIN"/>
    <property type="match status" value="1"/>
</dbReference>
<dbReference type="SUPFAM" id="SSF88713">
    <property type="entry name" value="Glycoside hydrolase/deacetylase"/>
    <property type="match status" value="1"/>
</dbReference>
<evidence type="ECO:0000256" key="1">
    <source>
        <dbReference type="SAM" id="MobiDB-lite"/>
    </source>
</evidence>
<keyword evidence="4" id="KW-1185">Reference proteome</keyword>
<evidence type="ECO:0000259" key="2">
    <source>
        <dbReference type="PROSITE" id="PS51677"/>
    </source>
</evidence>
<evidence type="ECO:0000313" key="4">
    <source>
        <dbReference type="Proteomes" id="UP000266906"/>
    </source>
</evidence>
<feature type="compositionally biased region" description="Basic residues" evidence="1">
    <location>
        <begin position="30"/>
        <end position="44"/>
    </location>
</feature>
<accession>A0A3N4SIH5</accession>
<dbReference type="Proteomes" id="UP000266906">
    <property type="component" value="Unassembled WGS sequence"/>
</dbReference>
<feature type="compositionally biased region" description="Low complexity" evidence="1">
    <location>
        <begin position="69"/>
        <end position="88"/>
    </location>
</feature>
<comment type="caution">
    <text evidence="3">The sequence shown here is derived from an EMBL/GenBank/DDBJ whole genome shotgun (WGS) entry which is preliminary data.</text>
</comment>
<dbReference type="AlphaFoldDB" id="A0A3N4SIH5"/>
<proteinExistence type="predicted"/>
<dbReference type="Gene3D" id="3.20.20.370">
    <property type="entry name" value="Glycoside hydrolase/deacetylase"/>
    <property type="match status" value="1"/>
</dbReference>
<dbReference type="InterPro" id="IPR002509">
    <property type="entry name" value="NODB_dom"/>
</dbReference>
<dbReference type="PROSITE" id="PS51677">
    <property type="entry name" value="NODB"/>
    <property type="match status" value="1"/>
</dbReference>
<dbReference type="GO" id="GO:0016810">
    <property type="term" value="F:hydrolase activity, acting on carbon-nitrogen (but not peptide) bonds"/>
    <property type="evidence" value="ECO:0007669"/>
    <property type="project" value="InterPro"/>
</dbReference>
<dbReference type="PANTHER" id="PTHR10587">
    <property type="entry name" value="GLYCOSYL TRANSFERASE-RELATED"/>
    <property type="match status" value="1"/>
</dbReference>
<protein>
    <submittedName>
        <fullName evidence="3">Peptidoglycan/xylan/chitin deacetylase (PgdA/CDA1 family)</fullName>
    </submittedName>
</protein>
<feature type="domain" description="NodB homology" evidence="2">
    <location>
        <begin position="196"/>
        <end position="379"/>
    </location>
</feature>
<dbReference type="RefSeq" id="WP_123819385.1">
    <property type="nucleotide sequence ID" value="NZ_RKQG01000001.1"/>
</dbReference>
<gene>
    <name evidence="3" type="ORF">EDD38_4685</name>
</gene>
<feature type="region of interest" description="Disordered" evidence="1">
    <location>
        <begin position="62"/>
        <end position="88"/>
    </location>
</feature>
<reference evidence="3 4" key="1">
    <citation type="submission" date="2018-11" db="EMBL/GenBank/DDBJ databases">
        <title>Sequencing the genomes of 1000 actinobacteria strains.</title>
        <authorList>
            <person name="Klenk H.-P."/>
        </authorList>
    </citation>
    <scope>NUCLEOTIDE SEQUENCE [LARGE SCALE GENOMIC DNA]</scope>
    <source>
        <strain evidence="3 4">DSM 44781</strain>
    </source>
</reference>
<feature type="compositionally biased region" description="Low complexity" evidence="1">
    <location>
        <begin position="12"/>
        <end position="26"/>
    </location>
</feature>
<dbReference type="CDD" id="cd10917">
    <property type="entry name" value="CE4_NodB_like_6s_7s"/>
    <property type="match status" value="1"/>
</dbReference>